<dbReference type="SUPFAM" id="SSF101908">
    <property type="entry name" value="Putative isomerase YbhE"/>
    <property type="match status" value="1"/>
</dbReference>
<keyword evidence="1 2" id="KW-0732">Signal</keyword>
<comment type="caution">
    <text evidence="4">The sequence shown here is derived from an EMBL/GenBank/DDBJ whole genome shotgun (WGS) entry which is preliminary data.</text>
</comment>
<dbReference type="Pfam" id="PF18962">
    <property type="entry name" value="Por_Secre_tail"/>
    <property type="match status" value="1"/>
</dbReference>
<reference evidence="4 5" key="1">
    <citation type="submission" date="2018-04" db="EMBL/GenBank/DDBJ databases">
        <title>Draft Genome Sequence of Phosphate-Solubilizing Chryseobacterium sp. ISE14 that is a Biocontrol and Plant Growth-Promoting Rhizobacterium Isolated from Cucumber.</title>
        <authorList>
            <person name="Jeong J.-J."/>
            <person name="Sang M.K."/>
            <person name="Choi I.-G."/>
            <person name="Kim K.D."/>
        </authorList>
    </citation>
    <scope>NUCLEOTIDE SEQUENCE [LARGE SCALE GENOMIC DNA]</scope>
    <source>
        <strain evidence="4 5">ISE14</strain>
    </source>
</reference>
<dbReference type="NCBIfam" id="TIGR02608">
    <property type="entry name" value="delta_60_rpt"/>
    <property type="match status" value="6"/>
</dbReference>
<sequence length="513" mass="54928">MKLKLFLASALVAGLMNAQTAGDYDTSFGTNGKIIETGATNPSKLIFSKMALQPDGKILVIARGAISGAQFNIFRYLPNGTKDTSFGTNGSVNITFGAYTASPSEIVLQEDGKILIGGAVYPLINSQERHCGIVRLNADGTPDTSFGDMGRTTFLFESRSEPIDEINRIVVQPDGKIITGGGSYDGTTNRFAVARLNANGSIDTGFGNNGKQIKLFTVGSPSSVHNMKLLSNGNILLAGNVGNNFGLVKLLPNGTFDTTFNTTGFKTFTSNLTGNYSTSTFFPDNSIMFAGVNSAGQNRFYKFNADLQPDTTFGTAGNLSLNYSGSTQESNVSKLLLDNDGRIFAVASTYFPGSVLVTTVFCLTSTGSLDNSFSGDGKLAINHGYSTTSPSTGILQADHKLLISGYVSNDQFTSVRDGFFTRIHTQMSVLGTGDTKKKAEFAVYPNPAKDVVTINRLDKTLLNQNIEVVDVTGKLVMKQAVQNENERLNIAHLNTGVYYIKIGNQVSKKVIKK</sequence>
<dbReference type="InterPro" id="IPR013431">
    <property type="entry name" value="Delta_60_rpt"/>
</dbReference>
<organism evidence="4 5">
    <name type="scientific">Chryseobacterium phosphatilyticum</name>
    <dbReference type="NCBI Taxonomy" id="475075"/>
    <lineage>
        <taxon>Bacteria</taxon>
        <taxon>Pseudomonadati</taxon>
        <taxon>Bacteroidota</taxon>
        <taxon>Flavobacteriia</taxon>
        <taxon>Flavobacteriales</taxon>
        <taxon>Weeksellaceae</taxon>
        <taxon>Chryseobacterium group</taxon>
        <taxon>Chryseobacterium</taxon>
    </lineage>
</organism>
<evidence type="ECO:0000259" key="3">
    <source>
        <dbReference type="Pfam" id="PF18962"/>
    </source>
</evidence>
<evidence type="ECO:0000256" key="2">
    <source>
        <dbReference type="SAM" id="SignalP"/>
    </source>
</evidence>
<dbReference type="NCBIfam" id="TIGR04183">
    <property type="entry name" value="Por_Secre_tail"/>
    <property type="match status" value="1"/>
</dbReference>
<accession>A0A316XJD4</accession>
<feature type="signal peptide" evidence="2">
    <location>
        <begin position="1"/>
        <end position="18"/>
    </location>
</feature>
<proteinExistence type="predicted"/>
<name>A0A316XJD4_9FLAO</name>
<evidence type="ECO:0000313" key="4">
    <source>
        <dbReference type="EMBL" id="PWN71528.1"/>
    </source>
</evidence>
<feature type="chain" id="PRO_5016252187" description="Secretion system C-terminal sorting domain-containing protein" evidence="2">
    <location>
        <begin position="19"/>
        <end position="513"/>
    </location>
</feature>
<dbReference type="Gene3D" id="2.80.10.50">
    <property type="match status" value="3"/>
</dbReference>
<dbReference type="Proteomes" id="UP000236594">
    <property type="component" value="Unassembled WGS sequence"/>
</dbReference>
<feature type="domain" description="Secretion system C-terminal sorting" evidence="3">
    <location>
        <begin position="443"/>
        <end position="512"/>
    </location>
</feature>
<evidence type="ECO:0000256" key="1">
    <source>
        <dbReference type="ARBA" id="ARBA00022729"/>
    </source>
</evidence>
<dbReference type="RefSeq" id="WP_109710250.1">
    <property type="nucleotide sequence ID" value="NZ_PPED02000001.1"/>
</dbReference>
<protein>
    <recommendedName>
        <fullName evidence="3">Secretion system C-terminal sorting domain-containing protein</fullName>
    </recommendedName>
</protein>
<dbReference type="InterPro" id="IPR026444">
    <property type="entry name" value="Secre_tail"/>
</dbReference>
<dbReference type="OrthoDB" id="9805017at2"/>
<dbReference type="Pfam" id="PF17164">
    <property type="entry name" value="DUF5122"/>
    <property type="match status" value="5"/>
</dbReference>
<dbReference type="AlphaFoldDB" id="A0A316XJD4"/>
<evidence type="ECO:0000313" key="5">
    <source>
        <dbReference type="Proteomes" id="UP000236594"/>
    </source>
</evidence>
<gene>
    <name evidence="4" type="ORF">C1631_002570</name>
</gene>
<dbReference type="EMBL" id="PPED02000001">
    <property type="protein sequence ID" value="PWN71528.1"/>
    <property type="molecule type" value="Genomic_DNA"/>
</dbReference>
<keyword evidence="5" id="KW-1185">Reference proteome</keyword>